<accession>A0A2V1D506</accession>
<gene>
    <name evidence="2" type="ORF">DM02DRAFT_662284</name>
</gene>
<evidence type="ECO:0000313" key="3">
    <source>
        <dbReference type="Proteomes" id="UP000244855"/>
    </source>
</evidence>
<dbReference type="AlphaFoldDB" id="A0A2V1D506"/>
<evidence type="ECO:0000256" key="1">
    <source>
        <dbReference type="SAM" id="MobiDB-lite"/>
    </source>
</evidence>
<reference evidence="2 3" key="1">
    <citation type="journal article" date="2018" name="Sci. Rep.">
        <title>Comparative genomics provides insights into the lifestyle and reveals functional heterogeneity of dark septate endophytic fungi.</title>
        <authorList>
            <person name="Knapp D.G."/>
            <person name="Nemeth J.B."/>
            <person name="Barry K."/>
            <person name="Hainaut M."/>
            <person name="Henrissat B."/>
            <person name="Johnson J."/>
            <person name="Kuo A."/>
            <person name="Lim J.H.P."/>
            <person name="Lipzen A."/>
            <person name="Nolan M."/>
            <person name="Ohm R.A."/>
            <person name="Tamas L."/>
            <person name="Grigoriev I.V."/>
            <person name="Spatafora J.W."/>
            <person name="Nagy L.G."/>
            <person name="Kovacs G.M."/>
        </authorList>
    </citation>
    <scope>NUCLEOTIDE SEQUENCE [LARGE SCALE GENOMIC DNA]</scope>
    <source>
        <strain evidence="2 3">DSE2036</strain>
    </source>
</reference>
<sequence length="100" mass="11206">MKRTNKTEHIIISQQEKSIEACAEKECTVKKPLIENCTFKGYISKEPVDEPVDEPPLTPEASTEEFSIVEELFLTPECTTKPENASKGDFSSEICPDRVA</sequence>
<protein>
    <submittedName>
        <fullName evidence="2">Uncharacterized protein</fullName>
    </submittedName>
</protein>
<dbReference type="EMBL" id="KZ805614">
    <property type="protein sequence ID" value="PVH93130.1"/>
    <property type="molecule type" value="Genomic_DNA"/>
</dbReference>
<name>A0A2V1D506_9PLEO</name>
<evidence type="ECO:0000313" key="2">
    <source>
        <dbReference type="EMBL" id="PVH93130.1"/>
    </source>
</evidence>
<keyword evidence="3" id="KW-1185">Reference proteome</keyword>
<proteinExistence type="predicted"/>
<dbReference type="Proteomes" id="UP000244855">
    <property type="component" value="Unassembled WGS sequence"/>
</dbReference>
<organism evidence="2 3">
    <name type="scientific">Periconia macrospinosa</name>
    <dbReference type="NCBI Taxonomy" id="97972"/>
    <lineage>
        <taxon>Eukaryota</taxon>
        <taxon>Fungi</taxon>
        <taxon>Dikarya</taxon>
        <taxon>Ascomycota</taxon>
        <taxon>Pezizomycotina</taxon>
        <taxon>Dothideomycetes</taxon>
        <taxon>Pleosporomycetidae</taxon>
        <taxon>Pleosporales</taxon>
        <taxon>Massarineae</taxon>
        <taxon>Periconiaceae</taxon>
        <taxon>Periconia</taxon>
    </lineage>
</organism>
<feature type="region of interest" description="Disordered" evidence="1">
    <location>
        <begin position="79"/>
        <end position="100"/>
    </location>
</feature>